<organism evidence="1 2">
    <name type="scientific">Entomophthora muscae</name>
    <dbReference type="NCBI Taxonomy" id="34485"/>
    <lineage>
        <taxon>Eukaryota</taxon>
        <taxon>Fungi</taxon>
        <taxon>Fungi incertae sedis</taxon>
        <taxon>Zoopagomycota</taxon>
        <taxon>Entomophthoromycotina</taxon>
        <taxon>Entomophthoromycetes</taxon>
        <taxon>Entomophthorales</taxon>
        <taxon>Entomophthoraceae</taxon>
        <taxon>Entomophthora</taxon>
    </lineage>
</organism>
<accession>A0ACC2UGH9</accession>
<dbReference type="EMBL" id="QTSX02000760">
    <property type="protein sequence ID" value="KAJ9085472.1"/>
    <property type="molecule type" value="Genomic_DNA"/>
</dbReference>
<dbReference type="Proteomes" id="UP001165960">
    <property type="component" value="Unassembled WGS sequence"/>
</dbReference>
<keyword evidence="2" id="KW-1185">Reference proteome</keyword>
<name>A0ACC2UGH9_9FUNG</name>
<reference evidence="1" key="1">
    <citation type="submission" date="2022-04" db="EMBL/GenBank/DDBJ databases">
        <title>Genome of the entomopathogenic fungus Entomophthora muscae.</title>
        <authorList>
            <person name="Elya C."/>
            <person name="Lovett B.R."/>
            <person name="Lee E."/>
            <person name="Macias A.M."/>
            <person name="Hajek A.E."/>
            <person name="De Bivort B.L."/>
            <person name="Kasson M.T."/>
            <person name="De Fine Licht H.H."/>
            <person name="Stajich J.E."/>
        </authorList>
    </citation>
    <scope>NUCLEOTIDE SEQUENCE</scope>
    <source>
        <strain evidence="1">Berkeley</strain>
    </source>
</reference>
<protein>
    <submittedName>
        <fullName evidence="1">Uncharacterized protein</fullName>
    </submittedName>
</protein>
<proteinExistence type="predicted"/>
<gene>
    <name evidence="1" type="ORF">DSO57_1013519</name>
</gene>
<sequence>MKRTDRKDVSSPSVFLSHKLGKAEEEKNNPTNPDPPHKPPSSPSPPRMYVCDSK</sequence>
<comment type="caution">
    <text evidence="1">The sequence shown here is derived from an EMBL/GenBank/DDBJ whole genome shotgun (WGS) entry which is preliminary data.</text>
</comment>
<evidence type="ECO:0000313" key="1">
    <source>
        <dbReference type="EMBL" id="KAJ9085472.1"/>
    </source>
</evidence>
<evidence type="ECO:0000313" key="2">
    <source>
        <dbReference type="Proteomes" id="UP001165960"/>
    </source>
</evidence>